<keyword evidence="2" id="KW-0812">Transmembrane</keyword>
<dbReference type="InterPro" id="IPR019051">
    <property type="entry name" value="Trp_biosyn_TM_oprn/chp"/>
</dbReference>
<evidence type="ECO:0000313" key="4">
    <source>
        <dbReference type="Proteomes" id="UP000243799"/>
    </source>
</evidence>
<sequence>MSDPVQPDKRPLWIVVAALLLGAAALWGSSRLIWFAEERDGGVRGIVLDTATGAQRAGALVPIAVLAVAGVAGMVATGGWPRRVLGVLLGLAGVAACWLAVDGLRTSGYPDGAPVGEILAGRGLAAAGGILVVLGGLLGVRKAARMPRLGARYSAPQREPVARDPDTELWQALSDGEDPTSGR</sequence>
<evidence type="ECO:0000256" key="1">
    <source>
        <dbReference type="SAM" id="MobiDB-lite"/>
    </source>
</evidence>
<feature type="transmembrane region" description="Helical" evidence="2">
    <location>
        <begin position="56"/>
        <end position="77"/>
    </location>
</feature>
<accession>A0A1I1AGF4</accession>
<dbReference type="Pfam" id="PF09534">
    <property type="entry name" value="Trp_oprn_chp"/>
    <property type="match status" value="1"/>
</dbReference>
<dbReference type="RefSeq" id="WP_245788402.1">
    <property type="nucleotide sequence ID" value="NZ_FOKG01000009.1"/>
</dbReference>
<dbReference type="STRING" id="490629.SAMN05216266_109130"/>
<reference evidence="4" key="1">
    <citation type="submission" date="2016-10" db="EMBL/GenBank/DDBJ databases">
        <authorList>
            <person name="Varghese N."/>
            <person name="Submissions S."/>
        </authorList>
    </citation>
    <scope>NUCLEOTIDE SEQUENCE [LARGE SCALE GENOMIC DNA]</scope>
    <source>
        <strain evidence="4">CGMCC 4.3568</strain>
    </source>
</reference>
<feature type="transmembrane region" description="Helical" evidence="2">
    <location>
        <begin position="84"/>
        <end position="101"/>
    </location>
</feature>
<proteinExistence type="predicted"/>
<evidence type="ECO:0000256" key="2">
    <source>
        <dbReference type="SAM" id="Phobius"/>
    </source>
</evidence>
<dbReference type="Proteomes" id="UP000243799">
    <property type="component" value="Unassembled WGS sequence"/>
</dbReference>
<protein>
    <submittedName>
        <fullName evidence="3">Trp region conserved hypothetical membrane protein</fullName>
    </submittedName>
</protein>
<feature type="transmembrane region" description="Helical" evidence="2">
    <location>
        <begin position="121"/>
        <end position="140"/>
    </location>
</feature>
<name>A0A1I1AGF4_9PSEU</name>
<keyword evidence="4" id="KW-1185">Reference proteome</keyword>
<dbReference type="EMBL" id="FOKG01000009">
    <property type="protein sequence ID" value="SFB37071.1"/>
    <property type="molecule type" value="Genomic_DNA"/>
</dbReference>
<keyword evidence="2" id="KW-0472">Membrane</keyword>
<gene>
    <name evidence="3" type="ORF">SAMN05216266_109130</name>
</gene>
<feature type="region of interest" description="Disordered" evidence="1">
    <location>
        <begin position="154"/>
        <end position="183"/>
    </location>
</feature>
<keyword evidence="2" id="KW-1133">Transmembrane helix</keyword>
<feature type="transmembrane region" description="Helical" evidence="2">
    <location>
        <begin position="12"/>
        <end position="36"/>
    </location>
</feature>
<organism evidence="3 4">
    <name type="scientific">Amycolatopsis marina</name>
    <dbReference type="NCBI Taxonomy" id="490629"/>
    <lineage>
        <taxon>Bacteria</taxon>
        <taxon>Bacillati</taxon>
        <taxon>Actinomycetota</taxon>
        <taxon>Actinomycetes</taxon>
        <taxon>Pseudonocardiales</taxon>
        <taxon>Pseudonocardiaceae</taxon>
        <taxon>Amycolatopsis</taxon>
    </lineage>
</organism>
<dbReference type="AlphaFoldDB" id="A0A1I1AGF4"/>
<evidence type="ECO:0000313" key="3">
    <source>
        <dbReference type="EMBL" id="SFB37071.1"/>
    </source>
</evidence>